<name>A0A251UAB9_HELAN</name>
<dbReference type="Proteomes" id="UP000215914">
    <property type="component" value="Chromosome 7"/>
</dbReference>
<dbReference type="AlphaFoldDB" id="A0A251UAB9"/>
<reference evidence="2" key="2">
    <citation type="submission" date="2017-02" db="EMBL/GenBank/DDBJ databases">
        <title>Sunflower complete genome.</title>
        <authorList>
            <person name="Langlade N."/>
            <person name="Munos S."/>
        </authorList>
    </citation>
    <scope>NUCLEOTIDE SEQUENCE [LARGE SCALE GENOMIC DNA]</scope>
    <source>
        <tissue evidence="2">Leaves</tissue>
    </source>
</reference>
<keyword evidence="3" id="KW-1185">Reference proteome</keyword>
<dbReference type="InParanoid" id="A0A251UAB9"/>
<protein>
    <submittedName>
        <fullName evidence="2">Uncharacterized protein</fullName>
    </submittedName>
</protein>
<dbReference type="EMBL" id="MNCJ02000322">
    <property type="protein sequence ID" value="KAF5797323.1"/>
    <property type="molecule type" value="Genomic_DNA"/>
</dbReference>
<accession>A0A251UAB9</accession>
<reference evidence="1" key="3">
    <citation type="submission" date="2020-06" db="EMBL/GenBank/DDBJ databases">
        <title>Helianthus annuus Genome sequencing and assembly Release 2.</title>
        <authorList>
            <person name="Gouzy J."/>
            <person name="Langlade N."/>
            <person name="Munos S."/>
        </authorList>
    </citation>
    <scope>NUCLEOTIDE SEQUENCE</scope>
    <source>
        <tissue evidence="1">Leaves</tissue>
    </source>
</reference>
<dbReference type="EMBL" id="CM007896">
    <property type="protein sequence ID" value="OTG19816.1"/>
    <property type="molecule type" value="Genomic_DNA"/>
</dbReference>
<evidence type="ECO:0000313" key="1">
    <source>
        <dbReference type="EMBL" id="KAF5797323.1"/>
    </source>
</evidence>
<gene>
    <name evidence="2" type="ORF">HannXRQ_Chr07g0186131</name>
    <name evidence="1" type="ORF">HanXRQr2_Chr07g0279311</name>
</gene>
<reference evidence="1 3" key="1">
    <citation type="journal article" date="2017" name="Nature">
        <title>The sunflower genome provides insights into oil metabolism, flowering and Asterid evolution.</title>
        <authorList>
            <person name="Badouin H."/>
            <person name="Gouzy J."/>
            <person name="Grassa C.J."/>
            <person name="Murat F."/>
            <person name="Staton S.E."/>
            <person name="Cottret L."/>
            <person name="Lelandais-Briere C."/>
            <person name="Owens G.L."/>
            <person name="Carrere S."/>
            <person name="Mayjonade B."/>
            <person name="Legrand L."/>
            <person name="Gill N."/>
            <person name="Kane N.C."/>
            <person name="Bowers J.E."/>
            <person name="Hubner S."/>
            <person name="Bellec A."/>
            <person name="Berard A."/>
            <person name="Berges H."/>
            <person name="Blanchet N."/>
            <person name="Boniface M.C."/>
            <person name="Brunel D."/>
            <person name="Catrice O."/>
            <person name="Chaidir N."/>
            <person name="Claudel C."/>
            <person name="Donnadieu C."/>
            <person name="Faraut T."/>
            <person name="Fievet G."/>
            <person name="Helmstetter N."/>
            <person name="King M."/>
            <person name="Knapp S.J."/>
            <person name="Lai Z."/>
            <person name="Le Paslier M.C."/>
            <person name="Lippi Y."/>
            <person name="Lorenzon L."/>
            <person name="Mandel J.R."/>
            <person name="Marage G."/>
            <person name="Marchand G."/>
            <person name="Marquand E."/>
            <person name="Bret-Mestries E."/>
            <person name="Morien E."/>
            <person name="Nambeesan S."/>
            <person name="Nguyen T."/>
            <person name="Pegot-Espagnet P."/>
            <person name="Pouilly N."/>
            <person name="Raftis F."/>
            <person name="Sallet E."/>
            <person name="Schiex T."/>
            <person name="Thomas J."/>
            <person name="Vandecasteele C."/>
            <person name="Vares D."/>
            <person name="Vear F."/>
            <person name="Vautrin S."/>
            <person name="Crespi M."/>
            <person name="Mangin B."/>
            <person name="Burke J.M."/>
            <person name="Salse J."/>
            <person name="Munos S."/>
            <person name="Vincourt P."/>
            <person name="Rieseberg L.H."/>
            <person name="Langlade N.B."/>
        </authorList>
    </citation>
    <scope>NUCLEOTIDE SEQUENCE [LARGE SCALE GENOMIC DNA]</scope>
    <source>
        <strain evidence="3">cv. SF193</strain>
        <tissue evidence="1">Leaves</tissue>
    </source>
</reference>
<evidence type="ECO:0000313" key="3">
    <source>
        <dbReference type="Proteomes" id="UP000215914"/>
    </source>
</evidence>
<organism evidence="2 3">
    <name type="scientific">Helianthus annuus</name>
    <name type="common">Common sunflower</name>
    <dbReference type="NCBI Taxonomy" id="4232"/>
    <lineage>
        <taxon>Eukaryota</taxon>
        <taxon>Viridiplantae</taxon>
        <taxon>Streptophyta</taxon>
        <taxon>Embryophyta</taxon>
        <taxon>Tracheophyta</taxon>
        <taxon>Spermatophyta</taxon>
        <taxon>Magnoliopsida</taxon>
        <taxon>eudicotyledons</taxon>
        <taxon>Gunneridae</taxon>
        <taxon>Pentapetalae</taxon>
        <taxon>asterids</taxon>
        <taxon>campanulids</taxon>
        <taxon>Asterales</taxon>
        <taxon>Asteraceae</taxon>
        <taxon>Asteroideae</taxon>
        <taxon>Heliantheae alliance</taxon>
        <taxon>Heliantheae</taxon>
        <taxon>Helianthus</taxon>
    </lineage>
</organism>
<dbReference type="Gramene" id="mRNA:HanXRQr2_Chr07g0279311">
    <property type="protein sequence ID" value="mRNA:HanXRQr2_Chr07g0279311"/>
    <property type="gene ID" value="HanXRQr2_Chr07g0279311"/>
</dbReference>
<evidence type="ECO:0000313" key="2">
    <source>
        <dbReference type="EMBL" id="OTG19816.1"/>
    </source>
</evidence>
<proteinExistence type="predicted"/>
<sequence>MLIRLPYDIAVTLSFNSRTQSETLISPLHWIICIFCFPIFCSSYLQSRVLLSLFSRLLQDGLLLTNTFNSIDRPIVHI</sequence>